<evidence type="ECO:0000313" key="2">
    <source>
        <dbReference type="Proteomes" id="UP000003160"/>
    </source>
</evidence>
<dbReference type="Proteomes" id="UP000003160">
    <property type="component" value="Unassembled WGS sequence"/>
</dbReference>
<proteinExistence type="predicted"/>
<keyword evidence="2" id="KW-1185">Reference proteome</keyword>
<evidence type="ECO:0008006" key="3">
    <source>
        <dbReference type="Google" id="ProtNLM"/>
    </source>
</evidence>
<dbReference type="HOGENOM" id="CLU_119395_0_0_10"/>
<dbReference type="AlphaFoldDB" id="D1PU47"/>
<evidence type="ECO:0000313" key="1">
    <source>
        <dbReference type="EMBL" id="EFA45094.1"/>
    </source>
</evidence>
<accession>D1PU47</accession>
<reference evidence="1 2" key="1">
    <citation type="submission" date="2009-10" db="EMBL/GenBank/DDBJ databases">
        <authorList>
            <person name="Qin X."/>
            <person name="Bachman B."/>
            <person name="Battles P."/>
            <person name="Bell A."/>
            <person name="Bess C."/>
            <person name="Bickham C."/>
            <person name="Chaboub L."/>
            <person name="Chen D."/>
            <person name="Coyle M."/>
            <person name="Deiros D.R."/>
            <person name="Dinh H."/>
            <person name="Forbes L."/>
            <person name="Fowler G."/>
            <person name="Francisco L."/>
            <person name="Fu Q."/>
            <person name="Gubbala S."/>
            <person name="Hale W."/>
            <person name="Han Y."/>
            <person name="Hemphill L."/>
            <person name="Highlander S.K."/>
            <person name="Hirani K."/>
            <person name="Hogues M."/>
            <person name="Jackson L."/>
            <person name="Jakkamsetti A."/>
            <person name="Javaid M."/>
            <person name="Jiang H."/>
            <person name="Korchina V."/>
            <person name="Kovar C."/>
            <person name="Lara F."/>
            <person name="Lee S."/>
            <person name="Mata R."/>
            <person name="Mathew T."/>
            <person name="Moen C."/>
            <person name="Morales K."/>
            <person name="Munidasa M."/>
            <person name="Nazareth L."/>
            <person name="Ngo R."/>
            <person name="Nguyen L."/>
            <person name="Okwuonu G."/>
            <person name="Ongeri F."/>
            <person name="Patil S."/>
            <person name="Petrosino J."/>
            <person name="Pham C."/>
            <person name="Pham P."/>
            <person name="Pu L.-L."/>
            <person name="Puazo M."/>
            <person name="Raj R."/>
            <person name="Reid J."/>
            <person name="Rouhana J."/>
            <person name="Saada N."/>
            <person name="Shang Y."/>
            <person name="Simmons D."/>
            <person name="Thornton R."/>
            <person name="Warren J."/>
            <person name="Weissenberger G."/>
            <person name="Zhang J."/>
            <person name="Zhang L."/>
            <person name="Zhou C."/>
            <person name="Zhu D."/>
            <person name="Muzny D."/>
            <person name="Worley K."/>
            <person name="Gibbs R."/>
        </authorList>
    </citation>
    <scope>NUCLEOTIDE SEQUENCE [LARGE SCALE GENOMIC DNA]</scope>
    <source>
        <strain evidence="1 2">DSM 17361</strain>
    </source>
</reference>
<gene>
    <name evidence="1" type="ORF">HMPREF0645_0482</name>
</gene>
<organism evidence="1 2">
    <name type="scientific">Hallella bergensis DSM 17361</name>
    <dbReference type="NCBI Taxonomy" id="585502"/>
    <lineage>
        <taxon>Bacteria</taxon>
        <taxon>Pseudomonadati</taxon>
        <taxon>Bacteroidota</taxon>
        <taxon>Bacteroidia</taxon>
        <taxon>Bacteroidales</taxon>
        <taxon>Prevotellaceae</taxon>
        <taxon>Hallella</taxon>
    </lineage>
</organism>
<sequence>MSLRAQHVYVEAGGASTTAGVHYDSRFNDHTRWGGRIGVAYTYSRSPDFLPSAPDKTTGWSFPMAVNYLIGGKQHYLELGIGVCYGLYQCTSTDRSSHIVESQESGSFGFIDIGYRFQSSMGWMLRAGLSPGMGFDRTNELEHNEPKINRAKTIYPYLGIGYSF</sequence>
<dbReference type="EMBL" id="ACKS01000023">
    <property type="protein sequence ID" value="EFA45094.1"/>
    <property type="molecule type" value="Genomic_DNA"/>
</dbReference>
<name>D1PU47_9BACT</name>
<protein>
    <recommendedName>
        <fullName evidence="3">Outer membrane protein beta-barrel domain-containing protein</fullName>
    </recommendedName>
</protein>
<comment type="caution">
    <text evidence="1">The sequence shown here is derived from an EMBL/GenBank/DDBJ whole genome shotgun (WGS) entry which is preliminary data.</text>
</comment>